<proteinExistence type="predicted"/>
<organism evidence="4 5">
    <name type="scientific">Pycnococcus provasolii</name>
    <dbReference type="NCBI Taxonomy" id="41880"/>
    <lineage>
        <taxon>Eukaryota</taxon>
        <taxon>Viridiplantae</taxon>
        <taxon>Chlorophyta</taxon>
        <taxon>Pseudoscourfieldiophyceae</taxon>
        <taxon>Pseudoscourfieldiales</taxon>
        <taxon>Pycnococcaceae</taxon>
        <taxon>Pycnococcus</taxon>
    </lineage>
</organism>
<dbReference type="InterPro" id="IPR018114">
    <property type="entry name" value="TRYPSIN_HIS"/>
</dbReference>
<protein>
    <recommendedName>
        <fullName evidence="3">Peptidase S1 domain-containing protein</fullName>
    </recommendedName>
</protein>
<dbReference type="AlphaFoldDB" id="A0A830HCV8"/>
<dbReference type="EMBL" id="BNJQ01000009">
    <property type="protein sequence ID" value="GHP05206.1"/>
    <property type="molecule type" value="Genomic_DNA"/>
</dbReference>
<accession>A0A830HCV8</accession>
<dbReference type="InterPro" id="IPR043504">
    <property type="entry name" value="Peptidase_S1_PA_chymotrypsin"/>
</dbReference>
<evidence type="ECO:0000256" key="2">
    <source>
        <dbReference type="SAM" id="SignalP"/>
    </source>
</evidence>
<keyword evidence="2" id="KW-0732">Signal</keyword>
<feature type="signal peptide" evidence="2">
    <location>
        <begin position="1"/>
        <end position="37"/>
    </location>
</feature>
<dbReference type="Gene3D" id="2.40.10.10">
    <property type="entry name" value="Trypsin-like serine proteases"/>
    <property type="match status" value="1"/>
</dbReference>
<evidence type="ECO:0000256" key="1">
    <source>
        <dbReference type="SAM" id="MobiDB-lite"/>
    </source>
</evidence>
<keyword evidence="5" id="KW-1185">Reference proteome</keyword>
<dbReference type="Pfam" id="PF00089">
    <property type="entry name" value="Trypsin"/>
    <property type="match status" value="1"/>
</dbReference>
<dbReference type="SUPFAM" id="SSF50494">
    <property type="entry name" value="Trypsin-like serine proteases"/>
    <property type="match status" value="1"/>
</dbReference>
<gene>
    <name evidence="4" type="ORF">PPROV_000395800</name>
</gene>
<evidence type="ECO:0000313" key="4">
    <source>
        <dbReference type="EMBL" id="GHP05206.1"/>
    </source>
</evidence>
<name>A0A830HCV8_9CHLO</name>
<feature type="chain" id="PRO_5032598935" description="Peptidase S1 domain-containing protein" evidence="2">
    <location>
        <begin position="38"/>
        <end position="287"/>
    </location>
</feature>
<sequence>MATRRPQLAPHHPPHVMPHLLAAIITVLSSAAVVVEAVFQGTQVPTNTLLYNATVSLSQSIIYKGQPGVRMACSGTFVDLGGDAATSLVLTAGHCFEGPGAGGSVAGMELIRPRFGGSTGLDLLGYDVVAKAVDVQHIFTGQTETSVDVALMKVAVEPGMQDAVREIPVRFGGAAPAAGDMHTLAGFGDDACTHSGEPQGDDQGKSPHCATAGAPTGGGAVTVPGDVSPLVIDGMQMSRGRGKLRSASLKLEEVKVGTNYQLFVYPVFNNVGVDFGIRSGDSGGPCL</sequence>
<dbReference type="GO" id="GO:0006508">
    <property type="term" value="P:proteolysis"/>
    <property type="evidence" value="ECO:0007669"/>
    <property type="project" value="InterPro"/>
</dbReference>
<dbReference type="InterPro" id="IPR009003">
    <property type="entry name" value="Peptidase_S1_PA"/>
</dbReference>
<feature type="domain" description="Peptidase S1" evidence="3">
    <location>
        <begin position="59"/>
        <end position="190"/>
    </location>
</feature>
<evidence type="ECO:0000259" key="3">
    <source>
        <dbReference type="Pfam" id="PF00089"/>
    </source>
</evidence>
<comment type="caution">
    <text evidence="4">The sequence shown here is derived from an EMBL/GenBank/DDBJ whole genome shotgun (WGS) entry which is preliminary data.</text>
</comment>
<dbReference type="PROSITE" id="PS00134">
    <property type="entry name" value="TRYPSIN_HIS"/>
    <property type="match status" value="1"/>
</dbReference>
<evidence type="ECO:0000313" key="5">
    <source>
        <dbReference type="Proteomes" id="UP000660262"/>
    </source>
</evidence>
<feature type="region of interest" description="Disordered" evidence="1">
    <location>
        <begin position="189"/>
        <end position="220"/>
    </location>
</feature>
<reference evidence="4" key="1">
    <citation type="submission" date="2020-10" db="EMBL/GenBank/DDBJ databases">
        <title>Unveiling of a novel bifunctional photoreceptor, Dualchrome1, isolated from a cosmopolitan green alga.</title>
        <authorList>
            <person name="Suzuki S."/>
            <person name="Kawachi M."/>
        </authorList>
    </citation>
    <scope>NUCLEOTIDE SEQUENCE</scope>
    <source>
        <strain evidence="4">NIES 2893</strain>
    </source>
</reference>
<dbReference type="GO" id="GO:0004252">
    <property type="term" value="F:serine-type endopeptidase activity"/>
    <property type="evidence" value="ECO:0007669"/>
    <property type="project" value="InterPro"/>
</dbReference>
<dbReference type="InterPro" id="IPR001254">
    <property type="entry name" value="Trypsin_dom"/>
</dbReference>
<dbReference type="Proteomes" id="UP000660262">
    <property type="component" value="Unassembled WGS sequence"/>
</dbReference>